<protein>
    <submittedName>
        <fullName evidence="5">Uncharacterized protein</fullName>
    </submittedName>
</protein>
<keyword evidence="6" id="KW-1185">Reference proteome</keyword>
<dbReference type="EMBL" id="BRXX01000308">
    <property type="protein sequence ID" value="GMI03878.1"/>
    <property type="molecule type" value="Genomic_DNA"/>
</dbReference>
<name>A0A9W7F788_9STRA</name>
<dbReference type="GO" id="GO:0001965">
    <property type="term" value="F:G-protein alpha-subunit binding"/>
    <property type="evidence" value="ECO:0007669"/>
    <property type="project" value="TreeGrafter"/>
</dbReference>
<evidence type="ECO:0000256" key="2">
    <source>
        <dbReference type="ARBA" id="ARBA00022658"/>
    </source>
</evidence>
<keyword evidence="2" id="KW-0344">Guanine-nucleotide releasing factor</keyword>
<evidence type="ECO:0000256" key="1">
    <source>
        <dbReference type="ARBA" id="ARBA00009049"/>
    </source>
</evidence>
<dbReference type="Proteomes" id="UP001165160">
    <property type="component" value="Unassembled WGS sequence"/>
</dbReference>
<sequence>MSSSNQSINDLKTFADENQSSPPPAASVAPITKVITTVLADDEIMKTEGASETLFTALKVVLRASQVPEMLHSASTLLLLLSSANFDILSSVEGCSCLTNLLYTGRTNLKLLSAFFTDLNGLTTLLHKLTLKQSAILSSKHLKILHLLSSLNPSISSQLPLATLIPVLSSFLLLPNTSPTRSKIIVETLRISYALYAHRSKELASLPSMTIFGVLLVKIIHRNDSALADCVKLCSLQAKEFSGFLLINNCLPILVDFLNRKLTKVIVEKDGNPVVELSAILTVLKKCVDINPIPLKQIVFPPEIDEELVSQDKSPTAPASQKNLHPLDAPKYTLRYLLIKLMTHKDTDVKRIVSELMWSMCGKDEFVNRVGFGNAVWWLSVMGVVKVPGVA</sequence>
<proteinExistence type="inferred from homology"/>
<dbReference type="PANTHER" id="PTHR12425">
    <property type="entry name" value="SYNEMBRYN"/>
    <property type="match status" value="1"/>
</dbReference>
<comment type="similarity">
    <text evidence="1">Belongs to the synembryn family.</text>
</comment>
<dbReference type="GO" id="GO:0005085">
    <property type="term" value="F:guanyl-nucleotide exchange factor activity"/>
    <property type="evidence" value="ECO:0007669"/>
    <property type="project" value="UniProtKB-KW"/>
</dbReference>
<dbReference type="InterPro" id="IPR019318">
    <property type="entry name" value="Gua_nucleotide_exch_fac_Ric8"/>
</dbReference>
<dbReference type="AlphaFoldDB" id="A0A9W7F788"/>
<gene>
    <name evidence="5" type="ORF">TrVE_jg2540</name>
</gene>
<accession>A0A9W7F788</accession>
<keyword evidence="3" id="KW-0143">Chaperone</keyword>
<dbReference type="GO" id="GO:0007186">
    <property type="term" value="P:G protein-coupled receptor signaling pathway"/>
    <property type="evidence" value="ECO:0007669"/>
    <property type="project" value="TreeGrafter"/>
</dbReference>
<evidence type="ECO:0000256" key="4">
    <source>
        <dbReference type="SAM" id="MobiDB-lite"/>
    </source>
</evidence>
<evidence type="ECO:0000256" key="3">
    <source>
        <dbReference type="ARBA" id="ARBA00023186"/>
    </source>
</evidence>
<organism evidence="5 6">
    <name type="scientific">Triparma verrucosa</name>
    <dbReference type="NCBI Taxonomy" id="1606542"/>
    <lineage>
        <taxon>Eukaryota</taxon>
        <taxon>Sar</taxon>
        <taxon>Stramenopiles</taxon>
        <taxon>Ochrophyta</taxon>
        <taxon>Bolidophyceae</taxon>
        <taxon>Parmales</taxon>
        <taxon>Triparmaceae</taxon>
        <taxon>Triparma</taxon>
    </lineage>
</organism>
<feature type="compositionally biased region" description="Polar residues" evidence="4">
    <location>
        <begin position="1"/>
        <end position="10"/>
    </location>
</feature>
<comment type="caution">
    <text evidence="5">The sequence shown here is derived from an EMBL/GenBank/DDBJ whole genome shotgun (WGS) entry which is preliminary data.</text>
</comment>
<evidence type="ECO:0000313" key="5">
    <source>
        <dbReference type="EMBL" id="GMI03878.1"/>
    </source>
</evidence>
<dbReference type="GO" id="GO:0005737">
    <property type="term" value="C:cytoplasm"/>
    <property type="evidence" value="ECO:0007669"/>
    <property type="project" value="TreeGrafter"/>
</dbReference>
<dbReference type="PANTHER" id="PTHR12425:SF5">
    <property type="entry name" value="SYNEMBRYN"/>
    <property type="match status" value="1"/>
</dbReference>
<feature type="region of interest" description="Disordered" evidence="4">
    <location>
        <begin position="1"/>
        <end position="27"/>
    </location>
</feature>
<reference evidence="6" key="1">
    <citation type="journal article" date="2023" name="Commun. Biol.">
        <title>Genome analysis of Parmales, the sister group of diatoms, reveals the evolutionary specialization of diatoms from phago-mixotrophs to photoautotrophs.</title>
        <authorList>
            <person name="Ban H."/>
            <person name="Sato S."/>
            <person name="Yoshikawa S."/>
            <person name="Yamada K."/>
            <person name="Nakamura Y."/>
            <person name="Ichinomiya M."/>
            <person name="Sato N."/>
            <person name="Blanc-Mathieu R."/>
            <person name="Endo H."/>
            <person name="Kuwata A."/>
            <person name="Ogata H."/>
        </authorList>
    </citation>
    <scope>NUCLEOTIDE SEQUENCE [LARGE SCALE GENOMIC DNA]</scope>
    <source>
        <strain evidence="6">NIES 3699</strain>
    </source>
</reference>
<dbReference type="Pfam" id="PF10165">
    <property type="entry name" value="Ric8"/>
    <property type="match status" value="1"/>
</dbReference>
<evidence type="ECO:0000313" key="6">
    <source>
        <dbReference type="Proteomes" id="UP001165160"/>
    </source>
</evidence>